<dbReference type="AlphaFoldDB" id="A0A0D9VEA3"/>
<reference evidence="1" key="3">
    <citation type="submission" date="2015-04" db="UniProtKB">
        <authorList>
            <consortium name="EnsemblPlants"/>
        </authorList>
    </citation>
    <scope>IDENTIFICATION</scope>
</reference>
<dbReference type="Proteomes" id="UP000032180">
    <property type="component" value="Chromosome 2"/>
</dbReference>
<dbReference type="PANTHER" id="PTHR33186:SF13">
    <property type="entry name" value="OS10G0138300 PROTEIN"/>
    <property type="match status" value="1"/>
</dbReference>
<sequence>MDPPDRIPLQLDLEINSSILGCRDGLVLILNPTRRRFLVWDPVSGEHRRVAVPPECDGNEMRVRQAAVVRAGAGEFHFQIVFLGVDGKDTRAFGCVYSSETSKWGKIISTPLPLFCWECCHMKIPGVLIGDCLYWSLRGYQPPIAIIEFDLDKQRT</sequence>
<proteinExistence type="predicted"/>
<name>A0A0D9VEA3_9ORYZ</name>
<reference evidence="1 2" key="1">
    <citation type="submission" date="2012-08" db="EMBL/GenBank/DDBJ databases">
        <title>Oryza genome evolution.</title>
        <authorList>
            <person name="Wing R.A."/>
        </authorList>
    </citation>
    <scope>NUCLEOTIDE SEQUENCE</scope>
</reference>
<evidence type="ECO:0000313" key="1">
    <source>
        <dbReference type="EnsemblPlants" id="LPERR02G08960.1"/>
    </source>
</evidence>
<organism evidence="1 2">
    <name type="scientific">Leersia perrieri</name>
    <dbReference type="NCBI Taxonomy" id="77586"/>
    <lineage>
        <taxon>Eukaryota</taxon>
        <taxon>Viridiplantae</taxon>
        <taxon>Streptophyta</taxon>
        <taxon>Embryophyta</taxon>
        <taxon>Tracheophyta</taxon>
        <taxon>Spermatophyta</taxon>
        <taxon>Magnoliopsida</taxon>
        <taxon>Liliopsida</taxon>
        <taxon>Poales</taxon>
        <taxon>Poaceae</taxon>
        <taxon>BOP clade</taxon>
        <taxon>Oryzoideae</taxon>
        <taxon>Oryzeae</taxon>
        <taxon>Oryzinae</taxon>
        <taxon>Leersia</taxon>
    </lineage>
</organism>
<dbReference type="STRING" id="77586.A0A0D9VEA3"/>
<evidence type="ECO:0000313" key="2">
    <source>
        <dbReference type="Proteomes" id="UP000032180"/>
    </source>
</evidence>
<dbReference type="EnsemblPlants" id="LPERR02G08960.1">
    <property type="protein sequence ID" value="LPERR02G08960.1"/>
    <property type="gene ID" value="LPERR02G08960"/>
</dbReference>
<protein>
    <recommendedName>
        <fullName evidence="3">F-box associated domain-containing protein</fullName>
    </recommendedName>
</protein>
<evidence type="ECO:0008006" key="3">
    <source>
        <dbReference type="Google" id="ProtNLM"/>
    </source>
</evidence>
<reference evidence="2" key="2">
    <citation type="submission" date="2013-12" db="EMBL/GenBank/DDBJ databases">
        <authorList>
            <person name="Yu Y."/>
            <person name="Lee S."/>
            <person name="de Baynast K."/>
            <person name="Wissotski M."/>
            <person name="Liu L."/>
            <person name="Talag J."/>
            <person name="Goicoechea J."/>
            <person name="Angelova A."/>
            <person name="Jetty R."/>
            <person name="Kudrna D."/>
            <person name="Golser W."/>
            <person name="Rivera L."/>
            <person name="Zhang J."/>
            <person name="Wing R."/>
        </authorList>
    </citation>
    <scope>NUCLEOTIDE SEQUENCE</scope>
</reference>
<accession>A0A0D9VEA3</accession>
<dbReference type="HOGENOM" id="CLU_1848746_0_0_1"/>
<dbReference type="Gramene" id="LPERR02G08960.1">
    <property type="protein sequence ID" value="LPERR02G08960.1"/>
    <property type="gene ID" value="LPERR02G08960"/>
</dbReference>
<keyword evidence="2" id="KW-1185">Reference proteome</keyword>
<dbReference type="PANTHER" id="PTHR33186">
    <property type="entry name" value="OS10G0136150 PROTEIN-RELATED"/>
    <property type="match status" value="1"/>
</dbReference>